<name>A0AAD4YX65_PRUDU</name>
<organism evidence="3 4">
    <name type="scientific">Prunus dulcis</name>
    <name type="common">Almond</name>
    <name type="synonym">Amygdalus dulcis</name>
    <dbReference type="NCBI Taxonomy" id="3755"/>
    <lineage>
        <taxon>Eukaryota</taxon>
        <taxon>Viridiplantae</taxon>
        <taxon>Streptophyta</taxon>
        <taxon>Embryophyta</taxon>
        <taxon>Tracheophyta</taxon>
        <taxon>Spermatophyta</taxon>
        <taxon>Magnoliopsida</taxon>
        <taxon>eudicotyledons</taxon>
        <taxon>Gunneridae</taxon>
        <taxon>Pentapetalae</taxon>
        <taxon>rosids</taxon>
        <taxon>fabids</taxon>
        <taxon>Rosales</taxon>
        <taxon>Rosaceae</taxon>
        <taxon>Amygdaloideae</taxon>
        <taxon>Amygdaleae</taxon>
        <taxon>Prunus</taxon>
    </lineage>
</organism>
<dbReference type="InterPro" id="IPR007021">
    <property type="entry name" value="DUF659"/>
</dbReference>
<feature type="compositionally biased region" description="Acidic residues" evidence="1">
    <location>
        <begin position="18"/>
        <end position="33"/>
    </location>
</feature>
<comment type="caution">
    <text evidence="3">The sequence shown here is derived from an EMBL/GenBank/DDBJ whole genome shotgun (WGS) entry which is preliminary data.</text>
</comment>
<dbReference type="AlphaFoldDB" id="A0AAD4YX65"/>
<feature type="domain" description="DUF659" evidence="2">
    <location>
        <begin position="158"/>
        <end position="245"/>
    </location>
</feature>
<feature type="region of interest" description="Disordered" evidence="1">
    <location>
        <begin position="1"/>
        <end position="96"/>
    </location>
</feature>
<evidence type="ECO:0000259" key="2">
    <source>
        <dbReference type="Pfam" id="PF04937"/>
    </source>
</evidence>
<protein>
    <recommendedName>
        <fullName evidence="2">DUF659 domain-containing protein</fullName>
    </recommendedName>
</protein>
<dbReference type="Proteomes" id="UP001054821">
    <property type="component" value="Chromosome 6"/>
</dbReference>
<dbReference type="Pfam" id="PF04937">
    <property type="entry name" value="DUF659"/>
    <property type="match status" value="1"/>
</dbReference>
<gene>
    <name evidence="3" type="ORF">L3X38_032991</name>
</gene>
<dbReference type="PANTHER" id="PTHR32166:SF123">
    <property type="entry name" value="BED-TYPE DOMAIN-CONTAINING PROTEIN"/>
    <property type="match status" value="1"/>
</dbReference>
<reference evidence="3 4" key="1">
    <citation type="journal article" date="2022" name="G3 (Bethesda)">
        <title>Whole-genome sequence and methylome profiling of the almond [Prunus dulcis (Mill.) D.A. Webb] cultivar 'Nonpareil'.</title>
        <authorList>
            <person name="D'Amico-Willman K.M."/>
            <person name="Ouma W.Z."/>
            <person name="Meulia T."/>
            <person name="Sideli G.M."/>
            <person name="Gradziel T.M."/>
            <person name="Fresnedo-Ramirez J."/>
        </authorList>
    </citation>
    <scope>NUCLEOTIDE SEQUENCE [LARGE SCALE GENOMIC DNA]</scope>
    <source>
        <strain evidence="3">Clone GOH B32 T37-40</strain>
    </source>
</reference>
<evidence type="ECO:0000313" key="4">
    <source>
        <dbReference type="Proteomes" id="UP001054821"/>
    </source>
</evidence>
<accession>A0AAD4YX65</accession>
<dbReference type="PANTHER" id="PTHR32166">
    <property type="entry name" value="OSJNBA0013A04.12 PROTEIN"/>
    <property type="match status" value="1"/>
</dbReference>
<sequence>MENIRAGLRGEVIGQAVDSDDDDDEDECDDDVGPEERRNFKQALRASKQSAWEREHLHKLPNRAQVSGTSGGAPMRKGASVRESQPTPPMAPSLYKSSKARQKSVWSYFTGGNVKEGMGRLTSKFFIYDNVPAEKASSHHFKNMVLGCQQASVGVQPPTPYEVRNKYLEMEYKDISEYVNKLRSKWETNGCTIMCDGWIGPTRLSIINFMVYSKGKTIFLKSVDASDHIKNYKYIYKLLRDVIMEHIVLISCLRQWGRERIFPMS</sequence>
<evidence type="ECO:0000256" key="1">
    <source>
        <dbReference type="SAM" id="MobiDB-lite"/>
    </source>
</evidence>
<evidence type="ECO:0000313" key="3">
    <source>
        <dbReference type="EMBL" id="KAI5323918.1"/>
    </source>
</evidence>
<keyword evidence="4" id="KW-1185">Reference proteome</keyword>
<dbReference type="EMBL" id="JAJFAZ020000006">
    <property type="protein sequence ID" value="KAI5323918.1"/>
    <property type="molecule type" value="Genomic_DNA"/>
</dbReference>
<proteinExistence type="predicted"/>